<sequence>MKKSNHFLINYFKPNTFVENIEQIDVLSFKKNNIKLVVCDLDNTLAPHFNRFPTNTAINFCEKIKNQGIVFILASNNFKKRVKVFADKIKPDHVIWSCKKPLKHKINKILKKYNFKPEEIVFIGDQFLIDVFCANRFNAKSILVFPLTNVKYKFQKNKILGFIENKIYKKISLNNMGAGLSEKNPFDFYDVV</sequence>
<protein>
    <submittedName>
        <fullName evidence="1">Haloacid dehalogenase</fullName>
    </submittedName>
</protein>
<dbReference type="GO" id="GO:0008962">
    <property type="term" value="F:phosphatidylglycerophosphatase activity"/>
    <property type="evidence" value="ECO:0007669"/>
    <property type="project" value="InterPro"/>
</dbReference>
<proteinExistence type="predicted"/>
<organism evidence="1">
    <name type="scientific">uncultured Mycoplasmataceae bacterium</name>
    <dbReference type="NCBI Taxonomy" id="300027"/>
    <lineage>
        <taxon>Bacteria</taxon>
        <taxon>Bacillati</taxon>
        <taxon>Mycoplasmatota</taxon>
        <taxon>Mollicutes</taxon>
        <taxon>Mycoplasmataceae</taxon>
        <taxon>environmental samples</taxon>
    </lineage>
</organism>
<gene>
    <name evidence="1" type="ORF">PlMoll_1050</name>
</gene>
<dbReference type="Pfam" id="PF09419">
    <property type="entry name" value="PGP_phosphatase"/>
    <property type="match status" value="1"/>
</dbReference>
<dbReference type="InterPro" id="IPR023214">
    <property type="entry name" value="HAD_sf"/>
</dbReference>
<dbReference type="NCBIfam" id="TIGR01662">
    <property type="entry name" value="HAD-SF-IIIA"/>
    <property type="match status" value="1"/>
</dbReference>
<evidence type="ECO:0000313" key="1">
    <source>
        <dbReference type="EMBL" id="QIQ09942.1"/>
    </source>
</evidence>
<reference evidence="1" key="1">
    <citation type="journal article" date="2020" name="J. ISSAAS">
        <title>Lactobacilli and other gastrointestinal microbiota of Peromyscus leucopus, reservoir host for agents of Lyme disease and other zoonoses in North America.</title>
        <authorList>
            <person name="Milovic A."/>
            <person name="Bassam K."/>
            <person name="Shao H."/>
            <person name="Chatzistamou I."/>
            <person name="Tufts D.M."/>
            <person name="Diuk-Wasser M."/>
            <person name="Barbour A.G."/>
        </authorList>
    </citation>
    <scope>NUCLEOTIDE SEQUENCE</scope>
    <source>
        <strain evidence="1">LL85</strain>
    </source>
</reference>
<dbReference type="InterPro" id="IPR036412">
    <property type="entry name" value="HAD-like_sf"/>
</dbReference>
<name>A0A6G9HGV9_9MOLU</name>
<dbReference type="InterPro" id="IPR027706">
    <property type="entry name" value="PGP_Pase"/>
</dbReference>
<dbReference type="SUPFAM" id="SSF56784">
    <property type="entry name" value="HAD-like"/>
    <property type="match status" value="1"/>
</dbReference>
<dbReference type="AlphaFoldDB" id="A0A6G9HGV9"/>
<accession>A0A6G9HGV9</accession>
<dbReference type="InterPro" id="IPR006549">
    <property type="entry name" value="HAD-SF_hydro_IIIA"/>
</dbReference>
<dbReference type="Gene3D" id="3.40.50.1000">
    <property type="entry name" value="HAD superfamily/HAD-like"/>
    <property type="match status" value="1"/>
</dbReference>
<dbReference type="EMBL" id="MN991199">
    <property type="protein sequence ID" value="QIQ09942.1"/>
    <property type="molecule type" value="Genomic_DNA"/>
</dbReference>